<feature type="transmembrane region" description="Helical" evidence="1">
    <location>
        <begin position="12"/>
        <end position="29"/>
    </location>
</feature>
<evidence type="ECO:0000313" key="3">
    <source>
        <dbReference type="Proteomes" id="UP001197626"/>
    </source>
</evidence>
<gene>
    <name evidence="2" type="ORF">LN051_00790</name>
</gene>
<keyword evidence="1" id="KW-0472">Membrane</keyword>
<keyword evidence="3" id="KW-1185">Reference proteome</keyword>
<reference evidence="2 3" key="1">
    <citation type="journal article" date="2022" name="Pathogens">
        <title>Staphylococcus ratti sp. nov. Isolated from a Lab Rat.</title>
        <authorList>
            <person name="Kovarovic V."/>
            <person name="Sedlacek I."/>
            <person name="Petras P."/>
            <person name="Kralova S."/>
            <person name="Maslanova I."/>
            <person name="Svec P."/>
            <person name="Neumann-Schaal M."/>
            <person name="Botka T."/>
            <person name="Gelbicova T."/>
            <person name="Stankova E."/>
            <person name="Doskar J."/>
            <person name="Pantucek R."/>
        </authorList>
    </citation>
    <scope>NUCLEOTIDE SEQUENCE [LARGE SCALE GENOMIC DNA]</scope>
    <source>
        <strain evidence="2 3">CCM 9025</strain>
    </source>
</reference>
<dbReference type="Proteomes" id="UP001197626">
    <property type="component" value="Chromosome"/>
</dbReference>
<sequence>MKNSILWKPSFIPVYFIAAFLGFIFYRFYIETDVYSVYILPLFLVGLGIASIIYNAKFR</sequence>
<evidence type="ECO:0000313" key="2">
    <source>
        <dbReference type="EMBL" id="UEX90241.1"/>
    </source>
</evidence>
<feature type="transmembrane region" description="Helical" evidence="1">
    <location>
        <begin position="35"/>
        <end position="56"/>
    </location>
</feature>
<evidence type="ECO:0000256" key="1">
    <source>
        <dbReference type="SAM" id="Phobius"/>
    </source>
</evidence>
<accession>A0ABY3PD33</accession>
<protein>
    <submittedName>
        <fullName evidence="2">Uncharacterized protein</fullName>
    </submittedName>
</protein>
<name>A0ABY3PD33_9STAP</name>
<keyword evidence="1" id="KW-0812">Transmembrane</keyword>
<keyword evidence="1" id="KW-1133">Transmembrane helix</keyword>
<organism evidence="2 3">
    <name type="scientific">Staphylococcus ratti</name>
    <dbReference type="NCBI Taxonomy" id="2892440"/>
    <lineage>
        <taxon>Bacteria</taxon>
        <taxon>Bacillati</taxon>
        <taxon>Bacillota</taxon>
        <taxon>Bacilli</taxon>
        <taxon>Bacillales</taxon>
        <taxon>Staphylococcaceae</taxon>
        <taxon>Staphylococcus</taxon>
    </lineage>
</organism>
<dbReference type="EMBL" id="CP086654">
    <property type="protein sequence ID" value="UEX90241.1"/>
    <property type="molecule type" value="Genomic_DNA"/>
</dbReference>
<proteinExistence type="predicted"/>